<comment type="caution">
    <text evidence="1">The sequence shown here is derived from an EMBL/GenBank/DDBJ whole genome shotgun (WGS) entry which is preliminary data.</text>
</comment>
<evidence type="ECO:0000313" key="1">
    <source>
        <dbReference type="EMBL" id="KAK2194045.1"/>
    </source>
</evidence>
<accession>A0AAD9PFW2</accession>
<evidence type="ECO:0000313" key="2">
    <source>
        <dbReference type="Proteomes" id="UP001209878"/>
    </source>
</evidence>
<keyword evidence="2" id="KW-1185">Reference proteome</keyword>
<proteinExistence type="predicted"/>
<sequence>MWTGVQAMFAMSHNLVPHPMFDRTFMCTSNTSHCHCELNGYFTVYSIRLCSDVTEIIFTWLSVSFRLSVRVVHFGFSHDSNTNKVCKLKSPFRLLVCRVHCFVLT</sequence>
<reference evidence="1" key="1">
    <citation type="journal article" date="2023" name="Mol. Biol. Evol.">
        <title>Third-Generation Sequencing Reveals the Adaptive Role of the Epigenome in Three Deep-Sea Polychaetes.</title>
        <authorList>
            <person name="Perez M."/>
            <person name="Aroh O."/>
            <person name="Sun Y."/>
            <person name="Lan Y."/>
            <person name="Juniper S.K."/>
            <person name="Young C.R."/>
            <person name="Angers B."/>
            <person name="Qian P.Y."/>
        </authorList>
    </citation>
    <scope>NUCLEOTIDE SEQUENCE</scope>
    <source>
        <strain evidence="1">R07B-5</strain>
    </source>
</reference>
<organism evidence="1 2">
    <name type="scientific">Ridgeia piscesae</name>
    <name type="common">Tubeworm</name>
    <dbReference type="NCBI Taxonomy" id="27915"/>
    <lineage>
        <taxon>Eukaryota</taxon>
        <taxon>Metazoa</taxon>
        <taxon>Spiralia</taxon>
        <taxon>Lophotrochozoa</taxon>
        <taxon>Annelida</taxon>
        <taxon>Polychaeta</taxon>
        <taxon>Sedentaria</taxon>
        <taxon>Canalipalpata</taxon>
        <taxon>Sabellida</taxon>
        <taxon>Siboglinidae</taxon>
        <taxon>Ridgeia</taxon>
    </lineage>
</organism>
<protein>
    <submittedName>
        <fullName evidence="1">Uncharacterized protein</fullName>
    </submittedName>
</protein>
<dbReference type="AlphaFoldDB" id="A0AAD9PFW2"/>
<dbReference type="EMBL" id="JAODUO010000003">
    <property type="protein sequence ID" value="KAK2194045.1"/>
    <property type="molecule type" value="Genomic_DNA"/>
</dbReference>
<name>A0AAD9PFW2_RIDPI</name>
<dbReference type="Proteomes" id="UP001209878">
    <property type="component" value="Unassembled WGS sequence"/>
</dbReference>
<gene>
    <name evidence="1" type="ORF">NP493_3g08028</name>
</gene>